<comment type="caution">
    <text evidence="1">The sequence shown here is derived from an EMBL/GenBank/DDBJ whole genome shotgun (WGS) entry which is preliminary data.</text>
</comment>
<sequence length="235" mass="26434">MSATADNQAMEAELDRQLVQGAQRIVTDAVGQRVDQRTMPVGRVPAGMSLVQFWRLDTPLDGVSTRYNDPLVQHLLQDMLSVRRLDPGALYALLTRIKTQLVAAYGPAQGGWMAAMLMSRCRQAIESPEDFPPLLTDDELREAFKTYDRLAKVFHYGDSLRQGALGEGTRRKVMQYGRSPVILKDMYTELTKGPAIPIAAMYYFIGYILSTGEKYNAARNLSYRDELNRRNLALP</sequence>
<keyword evidence="2" id="KW-1185">Reference proteome</keyword>
<dbReference type="AlphaFoldDB" id="A0A560GVG1"/>
<dbReference type="OrthoDB" id="7362872at2"/>
<accession>A0A560GVG1</accession>
<evidence type="ECO:0000313" key="1">
    <source>
        <dbReference type="EMBL" id="TWB38016.1"/>
    </source>
</evidence>
<dbReference type="EMBL" id="VITR01000013">
    <property type="protein sequence ID" value="TWB38016.1"/>
    <property type="molecule type" value="Genomic_DNA"/>
</dbReference>
<dbReference type="RefSeq" id="WP_145734774.1">
    <property type="nucleotide sequence ID" value="NZ_VITR01000013.1"/>
</dbReference>
<proteinExistence type="predicted"/>
<gene>
    <name evidence="1" type="ORF">FBZ90_1137</name>
</gene>
<reference evidence="1 2" key="1">
    <citation type="submission" date="2019-06" db="EMBL/GenBank/DDBJ databases">
        <title>Genomic Encyclopedia of Type Strains, Phase IV (KMG-V): Genome sequencing to study the core and pangenomes of soil and plant-associated prokaryotes.</title>
        <authorList>
            <person name="Whitman W."/>
        </authorList>
    </citation>
    <scope>NUCLEOTIDE SEQUENCE [LARGE SCALE GENOMIC DNA]</scope>
    <source>
        <strain evidence="1 2">BR 11622</strain>
    </source>
</reference>
<protein>
    <submittedName>
        <fullName evidence="1">Uncharacterized protein</fullName>
    </submittedName>
</protein>
<dbReference type="Proteomes" id="UP000315751">
    <property type="component" value="Unassembled WGS sequence"/>
</dbReference>
<evidence type="ECO:0000313" key="2">
    <source>
        <dbReference type="Proteomes" id="UP000315751"/>
    </source>
</evidence>
<organism evidence="1 2">
    <name type="scientific">Nitrospirillum amazonense</name>
    <dbReference type="NCBI Taxonomy" id="28077"/>
    <lineage>
        <taxon>Bacteria</taxon>
        <taxon>Pseudomonadati</taxon>
        <taxon>Pseudomonadota</taxon>
        <taxon>Alphaproteobacteria</taxon>
        <taxon>Rhodospirillales</taxon>
        <taxon>Azospirillaceae</taxon>
        <taxon>Nitrospirillum</taxon>
    </lineage>
</organism>
<name>A0A560GVG1_9PROT</name>